<dbReference type="EMBL" id="CP081869">
    <property type="protein sequence ID" value="QZN98486.1"/>
    <property type="molecule type" value="Genomic_DNA"/>
</dbReference>
<sequence>MRKALIKGGVKQGGDRSTAIGPLPRILPALKETNAKKCVAKLEKAASAPDQSAALD</sequence>
<dbReference type="AlphaFoldDB" id="A0A9E6UJU0"/>
<proteinExistence type="predicted"/>
<dbReference type="RefSeq" id="WP_261401414.1">
    <property type="nucleotide sequence ID" value="NZ_CP081869.1"/>
</dbReference>
<gene>
    <name evidence="1" type="ORF">K6K41_15630</name>
</gene>
<accession>A0A9E6UJU0</accession>
<organism evidence="1 2">
    <name type="scientific">Chenggangzhangella methanolivorans</name>
    <dbReference type="NCBI Taxonomy" id="1437009"/>
    <lineage>
        <taxon>Bacteria</taxon>
        <taxon>Pseudomonadati</taxon>
        <taxon>Pseudomonadota</taxon>
        <taxon>Alphaproteobacteria</taxon>
        <taxon>Hyphomicrobiales</taxon>
        <taxon>Methylopilaceae</taxon>
        <taxon>Chenggangzhangella</taxon>
    </lineage>
</organism>
<dbReference type="KEGG" id="cmet:K6K41_15630"/>
<name>A0A9E6UJU0_9HYPH</name>
<evidence type="ECO:0000313" key="1">
    <source>
        <dbReference type="EMBL" id="QZN98486.1"/>
    </source>
</evidence>
<dbReference type="Proteomes" id="UP000825701">
    <property type="component" value="Chromosome"/>
</dbReference>
<evidence type="ECO:0000313" key="2">
    <source>
        <dbReference type="Proteomes" id="UP000825701"/>
    </source>
</evidence>
<keyword evidence="2" id="KW-1185">Reference proteome</keyword>
<protein>
    <submittedName>
        <fullName evidence="1">Uncharacterized protein</fullName>
    </submittedName>
</protein>
<reference evidence="1" key="1">
    <citation type="submission" date="2021-08" db="EMBL/GenBank/DDBJ databases">
        <authorList>
            <person name="Zhang H."/>
            <person name="Xu M."/>
            <person name="Yu Z."/>
            <person name="Yang L."/>
            <person name="Cai Y."/>
        </authorList>
    </citation>
    <scope>NUCLEOTIDE SEQUENCE</scope>
    <source>
        <strain evidence="1">CHL1</strain>
    </source>
</reference>